<keyword evidence="2" id="KW-0808">Transferase</keyword>
<dbReference type="Gene3D" id="3.40.50.300">
    <property type="entry name" value="P-loop containing nucleotide triphosphate hydrolases"/>
    <property type="match status" value="1"/>
</dbReference>
<dbReference type="Pfam" id="PF00685">
    <property type="entry name" value="Sulfotransfer_1"/>
    <property type="match status" value="1"/>
</dbReference>
<dbReference type="OrthoDB" id="205623at2759"/>
<proteinExistence type="inferred from homology"/>
<dbReference type="OMA" id="DVWVVTL"/>
<comment type="similarity">
    <text evidence="1">Belongs to the sulfotransferase 1 family.</text>
</comment>
<sequence length="317" mass="37550">MEYEQIIPESYPEQLIAKDWSKCKFYYASPAKEFPAMIHNMQVQQDDVWLVTYPKCGTTWMQELLWLLLNDCDFDTALSKDLELRSPFLEFDFNVHRDVQRALKPVLDLAAPRLIKSHLPLALLPAQLWQKKPKVVYVFRNIKDAWVSSYHHNLLFGRTVGSLEEFYNNRIENVAPKQDPIDHAADFYQLRNEPWVYYTSFERMKSNLRIVIEDLCKFLDKSVTEQQMERLLKHLSFEEMKKNPTTNHLWEINEVKSTQGKHEEKAKTAHNFVRRGKVDGYKDELKPEQIAKADKYLNERCQANNVTIEELLLSERH</sequence>
<protein>
    <submittedName>
        <fullName evidence="4">St3</fullName>
    </submittedName>
</protein>
<feature type="domain" description="Sulfotransferase" evidence="3">
    <location>
        <begin position="45"/>
        <end position="301"/>
    </location>
</feature>
<feature type="non-terminal residue" evidence="4">
    <location>
        <position position="317"/>
    </location>
</feature>
<dbReference type="PANTHER" id="PTHR11783">
    <property type="entry name" value="SULFOTRANSFERASE SULT"/>
    <property type="match status" value="1"/>
</dbReference>
<gene>
    <name evidence="4" type="ORF">Dbus_chr2Rg2382</name>
</gene>
<dbReference type="InterPro" id="IPR027417">
    <property type="entry name" value="P-loop_NTPase"/>
</dbReference>
<evidence type="ECO:0000313" key="4">
    <source>
        <dbReference type="EMBL" id="ALC42803.1"/>
    </source>
</evidence>
<reference evidence="4 5" key="1">
    <citation type="submission" date="2015-08" db="EMBL/GenBank/DDBJ databases">
        <title>Ancestral chromatin configuration constrains chromatin evolution on differentiating sex chromosomes in Drosophila.</title>
        <authorList>
            <person name="Zhou Q."/>
            <person name="Bachtrog D."/>
        </authorList>
    </citation>
    <scope>NUCLEOTIDE SEQUENCE [LARGE SCALE GENOMIC DNA]</scope>
    <source>
        <tissue evidence="4">Whole larvae</tissue>
    </source>
</reference>
<dbReference type="EMBL" id="CP012524">
    <property type="protein sequence ID" value="ALC42803.1"/>
    <property type="molecule type" value="Genomic_DNA"/>
</dbReference>
<keyword evidence="5" id="KW-1185">Reference proteome</keyword>
<name>A0A0M3QVQ5_DROBS</name>
<dbReference type="GO" id="GO:0008146">
    <property type="term" value="F:sulfotransferase activity"/>
    <property type="evidence" value="ECO:0007669"/>
    <property type="project" value="InterPro"/>
</dbReference>
<evidence type="ECO:0000313" key="5">
    <source>
        <dbReference type="Proteomes" id="UP000494163"/>
    </source>
</evidence>
<evidence type="ECO:0000256" key="1">
    <source>
        <dbReference type="ARBA" id="ARBA00005771"/>
    </source>
</evidence>
<dbReference type="STRING" id="30019.A0A0M3QVQ5"/>
<dbReference type="Proteomes" id="UP000494163">
    <property type="component" value="Chromosome 2R"/>
</dbReference>
<organism evidence="4 5">
    <name type="scientific">Drosophila busckii</name>
    <name type="common">Fruit fly</name>
    <dbReference type="NCBI Taxonomy" id="30019"/>
    <lineage>
        <taxon>Eukaryota</taxon>
        <taxon>Metazoa</taxon>
        <taxon>Ecdysozoa</taxon>
        <taxon>Arthropoda</taxon>
        <taxon>Hexapoda</taxon>
        <taxon>Insecta</taxon>
        <taxon>Pterygota</taxon>
        <taxon>Neoptera</taxon>
        <taxon>Endopterygota</taxon>
        <taxon>Diptera</taxon>
        <taxon>Brachycera</taxon>
        <taxon>Muscomorpha</taxon>
        <taxon>Ephydroidea</taxon>
        <taxon>Drosophilidae</taxon>
        <taxon>Drosophila</taxon>
    </lineage>
</organism>
<accession>A0A0M3QVQ5</accession>
<dbReference type="InterPro" id="IPR000863">
    <property type="entry name" value="Sulfotransferase_dom"/>
</dbReference>
<dbReference type="AlphaFoldDB" id="A0A0M3QVQ5"/>
<evidence type="ECO:0000259" key="3">
    <source>
        <dbReference type="Pfam" id="PF00685"/>
    </source>
</evidence>
<evidence type="ECO:0000256" key="2">
    <source>
        <dbReference type="ARBA" id="ARBA00022679"/>
    </source>
</evidence>
<dbReference type="SUPFAM" id="SSF52540">
    <property type="entry name" value="P-loop containing nucleoside triphosphate hydrolases"/>
    <property type="match status" value="1"/>
</dbReference>